<evidence type="ECO:0000313" key="3">
    <source>
        <dbReference type="Proteomes" id="UP000249390"/>
    </source>
</evidence>
<sequence>MDFSDIPSLYPFPSPQMSEEDFKVFHGIDRKLFSRLVIGLGRDPAESMQLMGFLLWLEEHARWNGGGGGACNLVDEVLSMSSEMVNVVADEAVSCLKCIEEDHFPLFAAPNLARMNCVVSPLYLLLNRTHVLRGVNKYVNDVCFRAFDDILLLHFSSQTSNVDSHSQQKRSTCMFDRNTEMVAKKGVEKSNGVVHPDERTIFLTFSKGYPISQEEVADFFSKKFGDSIESIQMQEVPVGEQVLYAKLVARSLPALEAILVGGKAKYNINGKHVWARKYVKKQSSNNNKNSSSPPPPLPCL</sequence>
<feature type="region of interest" description="Disordered" evidence="1">
    <location>
        <begin position="281"/>
        <end position="300"/>
    </location>
</feature>
<protein>
    <recommendedName>
        <fullName evidence="4">RRM domain-containing protein</fullName>
    </recommendedName>
</protein>
<evidence type="ECO:0000256" key="1">
    <source>
        <dbReference type="SAM" id="MobiDB-lite"/>
    </source>
</evidence>
<proteinExistence type="predicted"/>
<gene>
    <name evidence="2" type="ORF">DM860_008821</name>
</gene>
<dbReference type="AlphaFoldDB" id="A0A328DBA7"/>
<name>A0A328DBA7_9ASTE</name>
<evidence type="ECO:0008006" key="4">
    <source>
        <dbReference type="Google" id="ProtNLM"/>
    </source>
</evidence>
<dbReference type="Proteomes" id="UP000249390">
    <property type="component" value="Unassembled WGS sequence"/>
</dbReference>
<dbReference type="PANTHER" id="PTHR33527">
    <property type="entry name" value="OS07G0274300 PROTEIN"/>
    <property type="match status" value="1"/>
</dbReference>
<dbReference type="EMBL" id="NQVE01000183">
    <property type="protein sequence ID" value="RAL41639.1"/>
    <property type="molecule type" value="Genomic_DNA"/>
</dbReference>
<dbReference type="PANTHER" id="PTHR33527:SF28">
    <property type="entry name" value="GB|AAD43168.1"/>
    <property type="match status" value="1"/>
</dbReference>
<comment type="caution">
    <text evidence="2">The sequence shown here is derived from an EMBL/GenBank/DDBJ whole genome shotgun (WGS) entry which is preliminary data.</text>
</comment>
<keyword evidence="3" id="KW-1185">Reference proteome</keyword>
<accession>A0A328DBA7</accession>
<organism evidence="2 3">
    <name type="scientific">Cuscuta australis</name>
    <dbReference type="NCBI Taxonomy" id="267555"/>
    <lineage>
        <taxon>Eukaryota</taxon>
        <taxon>Viridiplantae</taxon>
        <taxon>Streptophyta</taxon>
        <taxon>Embryophyta</taxon>
        <taxon>Tracheophyta</taxon>
        <taxon>Spermatophyta</taxon>
        <taxon>Magnoliopsida</taxon>
        <taxon>eudicotyledons</taxon>
        <taxon>Gunneridae</taxon>
        <taxon>Pentapetalae</taxon>
        <taxon>asterids</taxon>
        <taxon>lamiids</taxon>
        <taxon>Solanales</taxon>
        <taxon>Convolvulaceae</taxon>
        <taxon>Cuscuteae</taxon>
        <taxon>Cuscuta</taxon>
        <taxon>Cuscuta subgen. Grammica</taxon>
        <taxon>Cuscuta sect. Cleistogrammica</taxon>
    </lineage>
</organism>
<reference evidence="2 3" key="1">
    <citation type="submission" date="2018-06" db="EMBL/GenBank/DDBJ databases">
        <title>The Genome of Cuscuta australis (Dodder) Provides Insight into the Evolution of Plant Parasitism.</title>
        <authorList>
            <person name="Liu H."/>
        </authorList>
    </citation>
    <scope>NUCLEOTIDE SEQUENCE [LARGE SCALE GENOMIC DNA]</scope>
    <source>
        <strain evidence="3">cv. Yunnan</strain>
        <tissue evidence="2">Vines</tissue>
    </source>
</reference>
<evidence type="ECO:0000313" key="2">
    <source>
        <dbReference type="EMBL" id="RAL41639.1"/>
    </source>
</evidence>